<organism evidence="3 4">
    <name type="scientific">Kibdelosporangium persicum</name>
    <dbReference type="NCBI Taxonomy" id="2698649"/>
    <lineage>
        <taxon>Bacteria</taxon>
        <taxon>Bacillati</taxon>
        <taxon>Actinomycetota</taxon>
        <taxon>Actinomycetes</taxon>
        <taxon>Pseudonocardiales</taxon>
        <taxon>Pseudonocardiaceae</taxon>
        <taxon>Kibdelosporangium</taxon>
    </lineage>
</organism>
<evidence type="ECO:0000313" key="4">
    <source>
        <dbReference type="Proteomes" id="UP000763557"/>
    </source>
</evidence>
<reference evidence="3 4" key="1">
    <citation type="submission" date="2020-01" db="EMBL/GenBank/DDBJ databases">
        <title>Kibdelosporangium persica a novel Actinomycetes from a hot desert in Iran.</title>
        <authorList>
            <person name="Safaei N."/>
            <person name="Zaburannyi N."/>
            <person name="Mueller R."/>
            <person name="Wink J."/>
        </authorList>
    </citation>
    <scope>NUCLEOTIDE SEQUENCE [LARGE SCALE GENOMIC DNA]</scope>
    <source>
        <strain evidence="3 4">4NS15</strain>
    </source>
</reference>
<feature type="domain" description="DUF222" evidence="2">
    <location>
        <begin position="12"/>
        <end position="300"/>
    </location>
</feature>
<dbReference type="EMBL" id="JAAATY010000008">
    <property type="protein sequence ID" value="NRN65980.1"/>
    <property type="molecule type" value="Genomic_DNA"/>
</dbReference>
<evidence type="ECO:0000313" key="3">
    <source>
        <dbReference type="EMBL" id="NRN65980.1"/>
    </source>
</evidence>
<comment type="caution">
    <text evidence="3">The sequence shown here is derived from an EMBL/GenBank/DDBJ whole genome shotgun (WGS) entry which is preliminary data.</text>
</comment>
<evidence type="ECO:0000259" key="2">
    <source>
        <dbReference type="Pfam" id="PF02720"/>
    </source>
</evidence>
<feature type="compositionally biased region" description="Basic and acidic residues" evidence="1">
    <location>
        <begin position="141"/>
        <end position="167"/>
    </location>
</feature>
<protein>
    <submittedName>
        <fullName evidence="3">HNHc domain-containing protein</fullName>
    </submittedName>
</protein>
<proteinExistence type="predicted"/>
<gene>
    <name evidence="3" type="ORF">GC106_31970</name>
</gene>
<evidence type="ECO:0000256" key="1">
    <source>
        <dbReference type="SAM" id="MobiDB-lite"/>
    </source>
</evidence>
<sequence>MTNTTPDIRAIAAVHEAEKQQGRWAAAQIRDLAKFAGCRPPGRPGIKLADGAPEEVAATLHMSIRVATNRILEADYIVRRLPATLIALEEGTIDIARVRATCQITKPLSDEDARRVEEAVLAQGPHATYQEYRRALRRQAMKVDPEAAERKRKQREEQRDVVTRKSEDGSGKLVATMLAGEVEAAYNVLNHLAYRARTPNDTRTLAQRRADVLVDLVLGRNRERVQANINVTVPLSTLIGLNDKPGELSEYGPITAEQCRELARNGALRRLVTDDFGHLLDVSPYRYAAQGLANRIRMRDRKCRQPGCPVSERRCEIHTKSEGTGRRQRRRERDYRLMCKRHRLMHERAKGWILAQPEPDRVVFVTPTAQVRQVVAERFEEPAA</sequence>
<keyword evidence="4" id="KW-1185">Reference proteome</keyword>
<name>A0ABX2F3R4_9PSEU</name>
<dbReference type="InterPro" id="IPR003870">
    <property type="entry name" value="DUF222"/>
</dbReference>
<dbReference type="Proteomes" id="UP000763557">
    <property type="component" value="Unassembled WGS sequence"/>
</dbReference>
<feature type="region of interest" description="Disordered" evidence="1">
    <location>
        <begin position="140"/>
        <end position="167"/>
    </location>
</feature>
<dbReference type="Pfam" id="PF02720">
    <property type="entry name" value="DUF222"/>
    <property type="match status" value="1"/>
</dbReference>
<accession>A0ABX2F3R4</accession>